<dbReference type="EMBL" id="LNYI01000049">
    <property type="protein sequence ID" value="KTD19606.1"/>
    <property type="molecule type" value="Genomic_DNA"/>
</dbReference>
<gene>
    <name evidence="2" type="ORF">Llan_2068</name>
</gene>
<name>A0A0W0VIE4_9GAMM</name>
<reference evidence="2 3" key="1">
    <citation type="submission" date="2015-11" db="EMBL/GenBank/DDBJ databases">
        <title>Genomic analysis of 38 Legionella species identifies large and diverse effector repertoires.</title>
        <authorList>
            <person name="Burstein D."/>
            <person name="Amaro F."/>
            <person name="Zusman T."/>
            <person name="Lifshitz Z."/>
            <person name="Cohen O."/>
            <person name="Gilbert J.A."/>
            <person name="Pupko T."/>
            <person name="Shuman H.A."/>
            <person name="Segal G."/>
        </authorList>
    </citation>
    <scope>NUCLEOTIDE SEQUENCE [LARGE SCALE GENOMIC DNA]</scope>
    <source>
        <strain evidence="2 3">ATCC 49751</strain>
    </source>
</reference>
<dbReference type="STRING" id="45067.Llan_2068"/>
<dbReference type="OrthoDB" id="6608320at2"/>
<proteinExistence type="predicted"/>
<dbReference type="InterPro" id="IPR009739">
    <property type="entry name" value="LprI-like_N"/>
</dbReference>
<dbReference type="Pfam" id="PF07007">
    <property type="entry name" value="LprI"/>
    <property type="match status" value="1"/>
</dbReference>
<accession>A0A0W0VIE4</accession>
<dbReference type="PATRIC" id="fig|45067.4.peg.2170"/>
<sequence length="343" mass="38523">MPNYPIFSISLSLWLLIISFTGKAASFECKKNQTPVEKLICNSSKLGILDSYMSLLYHQLSDTTSPDTKKNLLDSQKKWLTERNNCQTASCLVQAYEKRISDLMTIPLHSSLLKDQKLEGKWLADFSHQYASSELNITQENEEGFKFSISATNGGNTGEIEGGNALFIGNDAIAMVNNSELEIPCQILFRLINKKLTLESNNSCNYYAGNGVIFDGNYVKDGQKKLFTLKEAGFLDTNLQELQFKKMTGKDYLLFVNNCGLATDSDEKSTTPEASVRYGYLRGVGQTDCIILLSNNDIWAAAIDNNQIKYFTNDVNYKDRLPSAILDWVKQKSAQDFPIIYSE</sequence>
<evidence type="ECO:0000313" key="2">
    <source>
        <dbReference type="EMBL" id="KTD19606.1"/>
    </source>
</evidence>
<evidence type="ECO:0000259" key="1">
    <source>
        <dbReference type="Pfam" id="PF07007"/>
    </source>
</evidence>
<dbReference type="eggNOG" id="COG4461">
    <property type="taxonomic scope" value="Bacteria"/>
</dbReference>
<dbReference type="GO" id="GO:0005576">
    <property type="term" value="C:extracellular region"/>
    <property type="evidence" value="ECO:0007669"/>
    <property type="project" value="TreeGrafter"/>
</dbReference>
<dbReference type="RefSeq" id="WP_028373655.1">
    <property type="nucleotide sequence ID" value="NZ_CAAAJD010000021.1"/>
</dbReference>
<keyword evidence="3" id="KW-1185">Reference proteome</keyword>
<dbReference type="PANTHER" id="PTHR37549:SF1">
    <property type="entry name" value="LIPOPROTEIN LPRI"/>
    <property type="match status" value="1"/>
</dbReference>
<dbReference type="InterPro" id="IPR052755">
    <property type="entry name" value="Lysozyme_Inhibitor_LprI"/>
</dbReference>
<dbReference type="PANTHER" id="PTHR37549">
    <property type="entry name" value="LIPOPROTEIN LPRI"/>
    <property type="match status" value="1"/>
</dbReference>
<dbReference type="AlphaFoldDB" id="A0A0W0VIE4"/>
<protein>
    <recommendedName>
        <fullName evidence="1">Lysozyme inhibitor LprI-like N-terminal domain-containing protein</fullName>
    </recommendedName>
</protein>
<dbReference type="Proteomes" id="UP000054869">
    <property type="component" value="Unassembled WGS sequence"/>
</dbReference>
<feature type="domain" description="Lysozyme inhibitor LprI-like N-terminal" evidence="1">
    <location>
        <begin position="29"/>
        <end position="103"/>
    </location>
</feature>
<organism evidence="2 3">
    <name type="scientific">Legionella lansingensis</name>
    <dbReference type="NCBI Taxonomy" id="45067"/>
    <lineage>
        <taxon>Bacteria</taxon>
        <taxon>Pseudomonadati</taxon>
        <taxon>Pseudomonadota</taxon>
        <taxon>Gammaproteobacteria</taxon>
        <taxon>Legionellales</taxon>
        <taxon>Legionellaceae</taxon>
        <taxon>Legionella</taxon>
    </lineage>
</organism>
<evidence type="ECO:0000313" key="3">
    <source>
        <dbReference type="Proteomes" id="UP000054869"/>
    </source>
</evidence>
<comment type="caution">
    <text evidence="2">The sequence shown here is derived from an EMBL/GenBank/DDBJ whole genome shotgun (WGS) entry which is preliminary data.</text>
</comment>